<evidence type="ECO:0000313" key="1">
    <source>
        <dbReference type="EMBL" id="QDQ97996.1"/>
    </source>
</evidence>
<dbReference type="EMBL" id="CP041765">
    <property type="protein sequence ID" value="QDQ97996.1"/>
    <property type="molecule type" value="Genomic_DNA"/>
</dbReference>
<accession>A0A516X4K8</accession>
<protein>
    <submittedName>
        <fullName evidence="1">Uncharacterized protein</fullName>
    </submittedName>
</protein>
<reference evidence="1 2" key="2">
    <citation type="submission" date="2019-07" db="EMBL/GenBank/DDBJ databases">
        <authorList>
            <person name="Huang Y."/>
        </authorList>
    </citation>
    <scope>NUCLEOTIDE SEQUENCE [LARGE SCALE GENOMIC DNA]</scope>
    <source>
        <strain evidence="1 2">HY188</strain>
    </source>
</reference>
<dbReference type="Proteomes" id="UP000317344">
    <property type="component" value="Chromosome"/>
</dbReference>
<evidence type="ECO:0000313" key="2">
    <source>
        <dbReference type="Proteomes" id="UP000317344"/>
    </source>
</evidence>
<proteinExistence type="predicted"/>
<sequence length="266" mass="30189">MENEHGQRYRTADEVAEYSTPFDGKCWWCGDTTLTGEHKFKRVDLKGLFTSGTKVLWTDGMQVKHVQGPNSDLAKFRPNLCAECNNARSQDSDRAWDLFSQYVHANWDSLADARRIYFRDVFPKPIGTHATELARYVLKHFGCKIAANDFAVPSDLLAYLNGDESSRSIQMAAFYSHERAARMRARDDDARSIQILSNGPHIMTASRSRGIVVDHVTELSVGPVGFLVKWAADQQADTGFWHGRYLTLYSRGDLPYPELHEPWPSL</sequence>
<reference evidence="1 2" key="1">
    <citation type="submission" date="2019-07" db="EMBL/GenBank/DDBJ databases">
        <title>Tomitella cavernea sp. nov., an actinomycete isolated from soil.</title>
        <authorList>
            <person name="Cheng J."/>
        </authorList>
    </citation>
    <scope>NUCLEOTIDE SEQUENCE [LARGE SCALE GENOMIC DNA]</scope>
    <source>
        <strain evidence="1 2">HY188</strain>
    </source>
</reference>
<dbReference type="OrthoDB" id="4427540at2"/>
<dbReference type="KEGG" id="toy:FO059_12550"/>
<dbReference type="AlphaFoldDB" id="A0A516X4K8"/>
<name>A0A516X4K8_9ACTN</name>
<gene>
    <name evidence="1" type="ORF">FO059_12550</name>
</gene>
<organism evidence="1 2">
    <name type="scientific">Tomitella fengzijianii</name>
    <dbReference type="NCBI Taxonomy" id="2597660"/>
    <lineage>
        <taxon>Bacteria</taxon>
        <taxon>Bacillati</taxon>
        <taxon>Actinomycetota</taxon>
        <taxon>Actinomycetes</taxon>
        <taxon>Mycobacteriales</taxon>
        <taxon>Tomitella</taxon>
    </lineage>
</organism>
<keyword evidence="2" id="KW-1185">Reference proteome</keyword>
<dbReference type="RefSeq" id="WP_143909236.1">
    <property type="nucleotide sequence ID" value="NZ_CP041765.1"/>
</dbReference>